<evidence type="ECO:0000313" key="2">
    <source>
        <dbReference type="Proteomes" id="UP001172386"/>
    </source>
</evidence>
<dbReference type="EMBL" id="JAPDRQ010000105">
    <property type="protein sequence ID" value="KAJ9655061.1"/>
    <property type="molecule type" value="Genomic_DNA"/>
</dbReference>
<reference evidence="1" key="1">
    <citation type="submission" date="2022-10" db="EMBL/GenBank/DDBJ databases">
        <title>Culturing micro-colonial fungi from biological soil crusts in the Mojave desert and describing Neophaeococcomyces mojavensis, and introducing the new genera and species Taxawa tesnikishii.</title>
        <authorList>
            <person name="Kurbessoian T."/>
            <person name="Stajich J.E."/>
        </authorList>
    </citation>
    <scope>NUCLEOTIDE SEQUENCE</scope>
    <source>
        <strain evidence="1">JES_112</strain>
    </source>
</reference>
<keyword evidence="2" id="KW-1185">Reference proteome</keyword>
<sequence length="1143" mass="127410">MPPFVGRKRLSQSPPPSREPPAKRAKVDKIVTTKKPAPAPKKTKALRFGEDDSSSSLSDVDSDEFEDVSTSRPQKTIAASDNEDEVEWEDAPAQTSAAPDFSNRQFKDVKITVSKDEEPDFSTARAGAKKGPSRREKAVRMHTHKMHVQMLLWHNSIRNAWINDKKVQEILLNQLPSQISREIERWKRASGLIEPEVSPKESKQDKKKKRKNKLSDVRSQRDWGQPSQRLEEGKPDMSRGDPLISLLKVLAAYWKKMFAVTAPGLRKRGYGTKLGLRQDIESFRNNKHNPARHGERIESLMEFRKMAEKCEGSRDAGAQLFTALLRAIGIEGRLVASLQPAGYGFTKAEQMVPRKVVEPVQASDSSGESEEESKQIPKSKSKMPSKKSRVPPNGSVGGEAAPIDLDTEAEEEEDSSVVDVTPFILKARPPKYDRDLVFPVYWTEAVSPITSRVVPVCPLVLENAVATSAEALSLFEPRGAKAEKARQVMAYVVAYSSDRTAKDVTVRYLRKRLWPGKSKGFRVPVEKIPIYDKRGKIRGHEDYDWFKHVLSIYTRSDAQRTAVDDVEDVIDLVPAELEKKDAEIDTLQSLKSSAEFVLERHLRREEALKPSAQPVRMFTSGKGDKQITESVYKRSDVLRVATAESWHKEGRAPKEGEVPIKLAPVRAVTLARKREAEEHQIRTGEKQMQGLYSQEQTDWIIPPPIEDGKIPKNGYGNIDCFVPSMVPRGAVHVPLKGTVRICKKLEIDYAEAVVGFEFGNKMAVPVIQGVVIAKEHDEVVRDAWREWNEEQKRKEESKMEKLVLDLWRKFVLGLRIRARVHDEYTVDLGDTHLERGATRGEPMVIDDEEKLPDRTSLMLTHDEHEFGGGFLPESDDEAAKHEDLVIHVASQEDTKHLVRDYDDGVADADAMAVQYPTPVHSAATGNSRCRKTRINGTDESELSEPDEQEAGGFLSKDDAKEIRLVAAPYGKTTASAPMLSSGASSSGSEENFTPQAQSQRRSHGRSQKFAGVENTSSTKVQTTTLGVSTMSRKTRATPLRNAKGKAQVKIAMLGGTGDTTSPSETSNDEEDDGDESPPRASKLSSTTSVKRGRGRPRKGRTGKVTADGDTRAKKTEKPGRKIDKKSLLRKESTLITSPYFGDD</sequence>
<gene>
    <name evidence="1" type="ORF">H2198_006002</name>
</gene>
<evidence type="ECO:0000313" key="1">
    <source>
        <dbReference type="EMBL" id="KAJ9655061.1"/>
    </source>
</evidence>
<dbReference type="Proteomes" id="UP001172386">
    <property type="component" value="Unassembled WGS sequence"/>
</dbReference>
<accession>A0ACC3A447</accession>
<protein>
    <submittedName>
        <fullName evidence="1">Uncharacterized protein</fullName>
    </submittedName>
</protein>
<comment type="caution">
    <text evidence="1">The sequence shown here is derived from an EMBL/GenBank/DDBJ whole genome shotgun (WGS) entry which is preliminary data.</text>
</comment>
<proteinExistence type="predicted"/>
<organism evidence="1 2">
    <name type="scientific">Neophaeococcomyces mojaviensis</name>
    <dbReference type="NCBI Taxonomy" id="3383035"/>
    <lineage>
        <taxon>Eukaryota</taxon>
        <taxon>Fungi</taxon>
        <taxon>Dikarya</taxon>
        <taxon>Ascomycota</taxon>
        <taxon>Pezizomycotina</taxon>
        <taxon>Eurotiomycetes</taxon>
        <taxon>Chaetothyriomycetidae</taxon>
        <taxon>Chaetothyriales</taxon>
        <taxon>Chaetothyriales incertae sedis</taxon>
        <taxon>Neophaeococcomyces</taxon>
    </lineage>
</organism>
<name>A0ACC3A447_9EURO</name>